<evidence type="ECO:0000256" key="4">
    <source>
        <dbReference type="ARBA" id="ARBA00022960"/>
    </source>
</evidence>
<keyword evidence="6" id="KW-0961">Cell wall biogenesis/degradation</keyword>
<evidence type="ECO:0000256" key="5">
    <source>
        <dbReference type="ARBA" id="ARBA00022984"/>
    </source>
</evidence>
<keyword evidence="4" id="KW-0133">Cell shape</keyword>
<dbReference type="Proteomes" id="UP001050808">
    <property type="component" value="Unassembled WGS sequence"/>
</dbReference>
<dbReference type="Pfam" id="PF00768">
    <property type="entry name" value="Peptidase_S11"/>
    <property type="match status" value="1"/>
</dbReference>
<dbReference type="SUPFAM" id="SSF56601">
    <property type="entry name" value="beta-lactamase/transpeptidase-like"/>
    <property type="match status" value="1"/>
</dbReference>
<evidence type="ECO:0000256" key="7">
    <source>
        <dbReference type="RuleBase" id="RU004016"/>
    </source>
</evidence>
<proteinExistence type="inferred from homology"/>
<dbReference type="PANTHER" id="PTHR21581">
    <property type="entry name" value="D-ALANYL-D-ALANINE CARBOXYPEPTIDASE"/>
    <property type="match status" value="1"/>
</dbReference>
<gene>
    <name evidence="10" type="primary">dacC</name>
    <name evidence="10" type="ORF">Sviol_79190</name>
</gene>
<keyword evidence="3" id="KW-0378">Hydrolase</keyword>
<dbReference type="EMBL" id="BNDY01000020">
    <property type="protein sequence ID" value="GHI43511.1"/>
    <property type="molecule type" value="Genomic_DNA"/>
</dbReference>
<evidence type="ECO:0000313" key="11">
    <source>
        <dbReference type="Proteomes" id="UP001050808"/>
    </source>
</evidence>
<keyword evidence="5" id="KW-0573">Peptidoglycan synthesis</keyword>
<organism evidence="10 11">
    <name type="scientific">Streptomyces violascens</name>
    <dbReference type="NCBI Taxonomy" id="67381"/>
    <lineage>
        <taxon>Bacteria</taxon>
        <taxon>Bacillati</taxon>
        <taxon>Actinomycetota</taxon>
        <taxon>Actinomycetes</taxon>
        <taxon>Kitasatosporales</taxon>
        <taxon>Streptomycetaceae</taxon>
        <taxon>Streptomyces</taxon>
    </lineage>
</organism>
<evidence type="ECO:0000256" key="1">
    <source>
        <dbReference type="ARBA" id="ARBA00007164"/>
    </source>
</evidence>
<dbReference type="PRINTS" id="PR00725">
    <property type="entry name" value="DADACBPTASE1"/>
</dbReference>
<evidence type="ECO:0000256" key="6">
    <source>
        <dbReference type="ARBA" id="ARBA00023316"/>
    </source>
</evidence>
<comment type="caution">
    <text evidence="10">The sequence shown here is derived from an EMBL/GenBank/DDBJ whole genome shotgun (WGS) entry which is preliminary data.</text>
</comment>
<protein>
    <submittedName>
        <fullName evidence="10">D-alanyl-D-alanine carboxypeptidase</fullName>
    </submittedName>
</protein>
<dbReference type="InterPro" id="IPR012338">
    <property type="entry name" value="Beta-lactam/transpept-like"/>
</dbReference>
<dbReference type="PANTHER" id="PTHR21581:SF33">
    <property type="entry name" value="D-ALANYL-D-ALANINE CARBOXYPEPTIDASE DACB"/>
    <property type="match status" value="1"/>
</dbReference>
<evidence type="ECO:0000256" key="8">
    <source>
        <dbReference type="SAM" id="MobiDB-lite"/>
    </source>
</evidence>
<feature type="region of interest" description="Disordered" evidence="8">
    <location>
        <begin position="293"/>
        <end position="345"/>
    </location>
</feature>
<evidence type="ECO:0000313" key="10">
    <source>
        <dbReference type="EMBL" id="GHI43511.1"/>
    </source>
</evidence>
<feature type="domain" description="Peptidase S11 D-alanyl-D-alanine carboxypeptidase A N-terminal" evidence="9">
    <location>
        <begin position="57"/>
        <end position="257"/>
    </location>
</feature>
<evidence type="ECO:0000259" key="9">
    <source>
        <dbReference type="Pfam" id="PF00768"/>
    </source>
</evidence>
<evidence type="ECO:0000256" key="3">
    <source>
        <dbReference type="ARBA" id="ARBA00022801"/>
    </source>
</evidence>
<dbReference type="Gene3D" id="3.40.710.10">
    <property type="entry name" value="DD-peptidase/beta-lactamase superfamily"/>
    <property type="match status" value="1"/>
</dbReference>
<sequence length="345" mass="35695">MSRLLERGWLAACRLGDAALAGAHRIGSTAALPWPQEGQASVELVGVGSLGTVGGQTPVPIASLTKVMTAYVVLRAYPLGPEDAGPMVRVDRAAAQESDSVIESVVPVEEGQRYPLRQLLEFMLIPSGNNIARLLARWSAGSEAAFVRRMNAAAAELGMTRSAFTGSCGMDVGNVGTAADLLTLAGAVMRDEVFRTIVSTPSVPLPGGQGEGRTTNRLLGQYGVVGLKTGTSTPAGGNVLWAAYTDVGGVRRLVLGAVLAQRTGRSPVRARAAVWAHTRRLVMAVQRMAPDGFALPQSSPAPPETLRGCGPAAGRWPVPGAPAPGPRTSSTGEPEYAGRSAAGRT</sequence>
<name>A0ABQ3R1V0_9ACTN</name>
<keyword evidence="2" id="KW-0732">Signal</keyword>
<comment type="similarity">
    <text evidence="1 7">Belongs to the peptidase S11 family.</text>
</comment>
<keyword evidence="10" id="KW-0645">Protease</keyword>
<dbReference type="InterPro" id="IPR018044">
    <property type="entry name" value="Peptidase_S11"/>
</dbReference>
<reference evidence="10" key="1">
    <citation type="submission" date="2024-05" db="EMBL/GenBank/DDBJ databases">
        <title>Whole genome shotgun sequence of Streptomyces violascens NBRC 12920.</title>
        <authorList>
            <person name="Komaki H."/>
            <person name="Tamura T."/>
        </authorList>
    </citation>
    <scope>NUCLEOTIDE SEQUENCE</scope>
    <source>
        <strain evidence="10">NBRC 12920</strain>
    </source>
</reference>
<dbReference type="GO" id="GO:0004180">
    <property type="term" value="F:carboxypeptidase activity"/>
    <property type="evidence" value="ECO:0007669"/>
    <property type="project" value="UniProtKB-KW"/>
</dbReference>
<dbReference type="RefSeq" id="WP_189968802.1">
    <property type="nucleotide sequence ID" value="NZ_BMUA01000025.1"/>
</dbReference>
<accession>A0ABQ3R1V0</accession>
<keyword evidence="10" id="KW-0121">Carboxypeptidase</keyword>
<keyword evidence="11" id="KW-1185">Reference proteome</keyword>
<dbReference type="InterPro" id="IPR001967">
    <property type="entry name" value="Peptidase_S11_N"/>
</dbReference>
<evidence type="ECO:0000256" key="2">
    <source>
        <dbReference type="ARBA" id="ARBA00022729"/>
    </source>
</evidence>